<gene>
    <name evidence="1" type="ORF">J2S01_001588</name>
</gene>
<sequence>MWDSIFSSISHITLHDGQTCVYTKNDMESAIYDSVFQLFPETIQQNGSKIDFAGKSYIISTDYSSHGGITKIYIKMKNPSWAKAHLMTCAYSRTDYQPFDEIMNNRLGEKKSVTRPPLPYLISSVEPGIIMDQDCLTWLSPFARCIAWIAMDPKNYTRFLI</sequence>
<name>A0ABT9Y7Q7_9FIRM</name>
<dbReference type="RefSeq" id="WP_307224012.1">
    <property type="nucleotide sequence ID" value="NZ_CP116940.1"/>
</dbReference>
<protein>
    <submittedName>
        <fullName evidence="1">Uncharacterized protein</fullName>
    </submittedName>
</protein>
<dbReference type="EMBL" id="JAUSUE010000010">
    <property type="protein sequence ID" value="MDQ0203869.1"/>
    <property type="molecule type" value="Genomic_DNA"/>
</dbReference>
<reference evidence="1 2" key="1">
    <citation type="submission" date="2023-07" db="EMBL/GenBank/DDBJ databases">
        <title>Genomic Encyclopedia of Type Strains, Phase IV (KMG-IV): sequencing the most valuable type-strain genomes for metagenomic binning, comparative biology and taxonomic classification.</title>
        <authorList>
            <person name="Goeker M."/>
        </authorList>
    </citation>
    <scope>NUCLEOTIDE SEQUENCE [LARGE SCALE GENOMIC DNA]</scope>
    <source>
        <strain evidence="1 2">DSM 16980</strain>
    </source>
</reference>
<dbReference type="Proteomes" id="UP001239167">
    <property type="component" value="Unassembled WGS sequence"/>
</dbReference>
<evidence type="ECO:0000313" key="1">
    <source>
        <dbReference type="EMBL" id="MDQ0203869.1"/>
    </source>
</evidence>
<accession>A0ABT9Y7Q7</accession>
<proteinExistence type="predicted"/>
<keyword evidence="2" id="KW-1185">Reference proteome</keyword>
<comment type="caution">
    <text evidence="1">The sequence shown here is derived from an EMBL/GenBank/DDBJ whole genome shotgun (WGS) entry which is preliminary data.</text>
</comment>
<evidence type="ECO:0000313" key="2">
    <source>
        <dbReference type="Proteomes" id="UP001239167"/>
    </source>
</evidence>
<organism evidence="1 2">
    <name type="scientific">Pectinatus haikarae</name>
    <dbReference type="NCBI Taxonomy" id="349096"/>
    <lineage>
        <taxon>Bacteria</taxon>
        <taxon>Bacillati</taxon>
        <taxon>Bacillota</taxon>
        <taxon>Negativicutes</taxon>
        <taxon>Selenomonadales</taxon>
        <taxon>Selenomonadaceae</taxon>
        <taxon>Pectinatus</taxon>
    </lineage>
</organism>